<organism evidence="1 2">
    <name type="scientific">Chrysochromulina tobinii</name>
    <dbReference type="NCBI Taxonomy" id="1460289"/>
    <lineage>
        <taxon>Eukaryota</taxon>
        <taxon>Haptista</taxon>
        <taxon>Haptophyta</taxon>
        <taxon>Prymnesiophyceae</taxon>
        <taxon>Prymnesiales</taxon>
        <taxon>Chrysochromulinaceae</taxon>
        <taxon>Chrysochromulina</taxon>
    </lineage>
</organism>
<dbReference type="SUPFAM" id="SSF53448">
    <property type="entry name" value="Nucleotide-diphospho-sugar transferases"/>
    <property type="match status" value="1"/>
</dbReference>
<protein>
    <submittedName>
        <fullName evidence="1">Family 8 glycosyl transferase</fullName>
    </submittedName>
</protein>
<dbReference type="Gene3D" id="3.90.550.10">
    <property type="entry name" value="Spore Coat Polysaccharide Biosynthesis Protein SpsA, Chain A"/>
    <property type="match status" value="1"/>
</dbReference>
<dbReference type="InterPro" id="IPR050587">
    <property type="entry name" value="GNT1/Glycosyltrans_8"/>
</dbReference>
<gene>
    <name evidence="1" type="ORF">Ctob_002017</name>
</gene>
<dbReference type="InterPro" id="IPR029044">
    <property type="entry name" value="Nucleotide-diphossugar_trans"/>
</dbReference>
<accession>A0A0M0JDM8</accession>
<dbReference type="PANTHER" id="PTHR11183">
    <property type="entry name" value="GLYCOGENIN SUBFAMILY MEMBER"/>
    <property type="match status" value="1"/>
</dbReference>
<dbReference type="AlphaFoldDB" id="A0A0M0JDM8"/>
<sequence>MLSPTCWRNLTFRTLLEQQSITPICVPRINNVTCRGARQRGSFFDEHWTKLNLHNLTGLRVAFYLDSDLVVQRNLDSVVSTLLNRPSLMEARTPQGCLGNDAAYTWFNTGVWAVKPNAHEMSGLIAWLKNGSSVCYDGDQSAAMGYWKSPGGKGGRLRSQVLLLHVGYNMKADQGPQACLSKRNLNASDLHVVHFSGKQKPFSMFKNKDDTWKAARESYMRHFKKWEVLLGVPSCTEKQLLKTNMGCYTTSQD</sequence>
<dbReference type="GO" id="GO:0016740">
    <property type="term" value="F:transferase activity"/>
    <property type="evidence" value="ECO:0007669"/>
    <property type="project" value="UniProtKB-KW"/>
</dbReference>
<reference evidence="2" key="1">
    <citation type="journal article" date="2015" name="PLoS Genet.">
        <title>Genome Sequence and Transcriptome Analyses of Chrysochromulina tobin: Metabolic Tools for Enhanced Algal Fitness in the Prominent Order Prymnesiales (Haptophyceae).</title>
        <authorList>
            <person name="Hovde B.T."/>
            <person name="Deodato C.R."/>
            <person name="Hunsperger H.M."/>
            <person name="Ryken S.A."/>
            <person name="Yost W."/>
            <person name="Jha R.K."/>
            <person name="Patterson J."/>
            <person name="Monnat R.J. Jr."/>
            <person name="Barlow S.B."/>
            <person name="Starkenburg S.R."/>
            <person name="Cattolico R.A."/>
        </authorList>
    </citation>
    <scope>NUCLEOTIDE SEQUENCE</scope>
    <source>
        <strain evidence="2">CCMP291</strain>
    </source>
</reference>
<evidence type="ECO:0000313" key="2">
    <source>
        <dbReference type="Proteomes" id="UP000037460"/>
    </source>
</evidence>
<name>A0A0M0JDM8_9EUKA</name>
<keyword evidence="1" id="KW-0808">Transferase</keyword>
<comment type="caution">
    <text evidence="1">The sequence shown here is derived from an EMBL/GenBank/DDBJ whole genome shotgun (WGS) entry which is preliminary data.</text>
</comment>
<keyword evidence="2" id="KW-1185">Reference proteome</keyword>
<dbReference type="EMBL" id="JWZX01003092">
    <property type="protein sequence ID" value="KOO24442.1"/>
    <property type="molecule type" value="Genomic_DNA"/>
</dbReference>
<dbReference type="OrthoDB" id="2014201at2759"/>
<evidence type="ECO:0000313" key="1">
    <source>
        <dbReference type="EMBL" id="KOO24442.1"/>
    </source>
</evidence>
<proteinExistence type="predicted"/>
<dbReference type="Proteomes" id="UP000037460">
    <property type="component" value="Unassembled WGS sequence"/>
</dbReference>